<dbReference type="InterPro" id="IPR005493">
    <property type="entry name" value="RraA/RraA-like"/>
</dbReference>
<evidence type="ECO:0000256" key="3">
    <source>
        <dbReference type="ARBA" id="ARBA00029596"/>
    </source>
</evidence>
<evidence type="ECO:0000256" key="1">
    <source>
        <dbReference type="ARBA" id="ARBA00001968"/>
    </source>
</evidence>
<comment type="cofactor">
    <cofactor evidence="1">
        <name>a divalent metal cation</name>
        <dbReference type="ChEBI" id="CHEBI:60240"/>
    </cofactor>
</comment>
<dbReference type="PANTHER" id="PTHR33254:SF4">
    <property type="entry name" value="4-HYDROXY-4-METHYL-2-OXOGLUTARATE ALDOLASE 3-RELATED"/>
    <property type="match status" value="1"/>
</dbReference>
<dbReference type="PANTHER" id="PTHR33254">
    <property type="entry name" value="4-HYDROXY-4-METHYL-2-OXOGLUTARATE ALDOLASE 3-RELATED"/>
    <property type="match status" value="1"/>
</dbReference>
<accession>A0ABU0M8S6</accession>
<gene>
    <name evidence="5" type="ORF">QO015_002936</name>
</gene>
<evidence type="ECO:0000313" key="6">
    <source>
        <dbReference type="Proteomes" id="UP001223743"/>
    </source>
</evidence>
<sequence>MTGDAELFALVRERLFTAVIGDVMDQAGLTRQFLPPEIRALDPGTMLVGRAMPVLEADCASELLGHSGATDAFGLMFRALDQLEAGEVYICTGASPRYALWGGLMSTRAAHLGAVGAVLDGYHRDTREIARLGFPVFSMGSYAQDQRLRGRVVDFRCAIEFDNGCRVMPGDLIVGDIDGVLTVPAAHVADILAAAVAKVEGEDRVRDMILAGRSTGGIFEETGIM</sequence>
<reference evidence="5 6" key="1">
    <citation type="submission" date="2023-07" db="EMBL/GenBank/DDBJ databases">
        <title>Genomic Encyclopedia of Type Strains, Phase IV (KMG-IV): sequencing the most valuable type-strain genomes for metagenomic binning, comparative biology and taxonomic classification.</title>
        <authorList>
            <person name="Goeker M."/>
        </authorList>
    </citation>
    <scope>NUCLEOTIDE SEQUENCE [LARGE SCALE GENOMIC DNA]</scope>
    <source>
        <strain evidence="5 6">B1-1</strain>
    </source>
</reference>
<dbReference type="SUPFAM" id="SSF89562">
    <property type="entry name" value="RraA-like"/>
    <property type="match status" value="1"/>
</dbReference>
<dbReference type="Gene3D" id="3.50.30.40">
    <property type="entry name" value="Ribonuclease E inhibitor RraA/RraA-like"/>
    <property type="match status" value="1"/>
</dbReference>
<dbReference type="Proteomes" id="UP001223743">
    <property type="component" value="Unassembled WGS sequence"/>
</dbReference>
<dbReference type="CDD" id="cd16841">
    <property type="entry name" value="RraA_family"/>
    <property type="match status" value="1"/>
</dbReference>
<name>A0ABU0M8S6_9HYPH</name>
<evidence type="ECO:0000256" key="2">
    <source>
        <dbReference type="ARBA" id="ARBA00016549"/>
    </source>
</evidence>
<dbReference type="RefSeq" id="WP_266278511.1">
    <property type="nucleotide sequence ID" value="NZ_JAPKNF010000001.1"/>
</dbReference>
<dbReference type="InterPro" id="IPR036704">
    <property type="entry name" value="RraA/RraA-like_sf"/>
</dbReference>
<organism evidence="5 6">
    <name type="scientific">Kaistia geumhonensis</name>
    <dbReference type="NCBI Taxonomy" id="410839"/>
    <lineage>
        <taxon>Bacteria</taxon>
        <taxon>Pseudomonadati</taxon>
        <taxon>Pseudomonadota</taxon>
        <taxon>Alphaproteobacteria</taxon>
        <taxon>Hyphomicrobiales</taxon>
        <taxon>Kaistiaceae</taxon>
        <taxon>Kaistia</taxon>
    </lineage>
</organism>
<proteinExistence type="predicted"/>
<protein>
    <recommendedName>
        <fullName evidence="2">Putative 4-hydroxy-4-methyl-2-oxoglutarate aldolase</fullName>
    </recommendedName>
    <alternativeName>
        <fullName evidence="3">Regulator of ribonuclease activity homolog</fullName>
    </alternativeName>
    <alternativeName>
        <fullName evidence="4">RraA-like protein</fullName>
    </alternativeName>
</protein>
<keyword evidence="6" id="KW-1185">Reference proteome</keyword>
<comment type="caution">
    <text evidence="5">The sequence shown here is derived from an EMBL/GenBank/DDBJ whole genome shotgun (WGS) entry which is preliminary data.</text>
</comment>
<evidence type="ECO:0000256" key="4">
    <source>
        <dbReference type="ARBA" id="ARBA00030169"/>
    </source>
</evidence>
<dbReference type="EMBL" id="JAUSWJ010000001">
    <property type="protein sequence ID" value="MDQ0517323.1"/>
    <property type="molecule type" value="Genomic_DNA"/>
</dbReference>
<dbReference type="Pfam" id="PF03737">
    <property type="entry name" value="RraA-like"/>
    <property type="match status" value="1"/>
</dbReference>
<evidence type="ECO:0000313" key="5">
    <source>
        <dbReference type="EMBL" id="MDQ0517323.1"/>
    </source>
</evidence>